<dbReference type="Gene3D" id="3.40.50.620">
    <property type="entry name" value="HUPs"/>
    <property type="match status" value="1"/>
</dbReference>
<keyword evidence="5" id="KW-0411">Iron-sulfur</keyword>
<comment type="similarity">
    <text evidence="1">Belongs to the ETF alpha-subunit/FixB family.</text>
</comment>
<keyword evidence="9" id="KW-1185">Reference proteome</keyword>
<dbReference type="InterPro" id="IPR014731">
    <property type="entry name" value="ETF_asu_C"/>
</dbReference>
<dbReference type="SUPFAM" id="SSF54862">
    <property type="entry name" value="4Fe-4S ferredoxins"/>
    <property type="match status" value="1"/>
</dbReference>
<keyword evidence="3" id="KW-0479">Metal-binding</keyword>
<dbReference type="Proteomes" id="UP000298460">
    <property type="component" value="Unassembled WGS sequence"/>
</dbReference>
<dbReference type="OrthoDB" id="9770286at2"/>
<dbReference type="CDD" id="cd01715">
    <property type="entry name" value="ETF_alpha"/>
    <property type="match status" value="1"/>
</dbReference>
<dbReference type="InterPro" id="IPR017896">
    <property type="entry name" value="4Fe4S_Fe-S-bd"/>
</dbReference>
<dbReference type="GO" id="GO:0009055">
    <property type="term" value="F:electron transfer activity"/>
    <property type="evidence" value="ECO:0007669"/>
    <property type="project" value="InterPro"/>
</dbReference>
<reference evidence="8 9" key="1">
    <citation type="submission" date="2019-03" db="EMBL/GenBank/DDBJ databases">
        <title>Draft Genome Sequence of Desulfosporosinus fructosivorans Strain 63.6F, Isolated from Marine Sediment in the Baltic Sea.</title>
        <authorList>
            <person name="Hausmann B."/>
            <person name="Vandieken V."/>
            <person name="Pjevac P."/>
            <person name="Schreck K."/>
            <person name="Herbold C.W."/>
            <person name="Loy A."/>
        </authorList>
    </citation>
    <scope>NUCLEOTIDE SEQUENCE [LARGE SCALE GENOMIC DNA]</scope>
    <source>
        <strain evidence="8 9">63.6F</strain>
    </source>
</reference>
<evidence type="ECO:0000256" key="1">
    <source>
        <dbReference type="ARBA" id="ARBA00005817"/>
    </source>
</evidence>
<comment type="caution">
    <text evidence="8">The sequence shown here is derived from an EMBL/GenBank/DDBJ whole genome shotgun (WGS) entry which is preliminary data.</text>
</comment>
<dbReference type="Gene3D" id="3.40.50.1220">
    <property type="entry name" value="TPP-binding domain"/>
    <property type="match status" value="1"/>
</dbReference>
<protein>
    <submittedName>
        <fullName evidence="8">4Fe-4S dicluster domain-containing protein</fullName>
    </submittedName>
</protein>
<dbReference type="Pfam" id="PF00766">
    <property type="entry name" value="ETF_alpha"/>
    <property type="match status" value="1"/>
</dbReference>
<feature type="domain" description="4Fe-4S ferredoxin-type" evidence="7">
    <location>
        <begin position="1"/>
        <end position="30"/>
    </location>
</feature>
<dbReference type="GO" id="GO:0033539">
    <property type="term" value="P:fatty acid beta-oxidation using acyl-CoA dehydrogenase"/>
    <property type="evidence" value="ECO:0007669"/>
    <property type="project" value="TreeGrafter"/>
</dbReference>
<evidence type="ECO:0000256" key="5">
    <source>
        <dbReference type="ARBA" id="ARBA00023014"/>
    </source>
</evidence>
<keyword evidence="2" id="KW-0285">Flavoprotein</keyword>
<dbReference type="PANTHER" id="PTHR43153">
    <property type="entry name" value="ELECTRON TRANSFER FLAVOPROTEIN ALPHA"/>
    <property type="match status" value="1"/>
</dbReference>
<proteinExistence type="inferred from homology"/>
<keyword evidence="4" id="KW-0408">Iron</keyword>
<dbReference type="PROSITE" id="PS51379">
    <property type="entry name" value="4FE4S_FER_2"/>
    <property type="match status" value="2"/>
</dbReference>
<feature type="domain" description="4Fe-4S ferredoxin-type" evidence="7">
    <location>
        <begin position="32"/>
        <end position="59"/>
    </location>
</feature>
<evidence type="ECO:0000313" key="8">
    <source>
        <dbReference type="EMBL" id="TGE36987.1"/>
    </source>
</evidence>
<evidence type="ECO:0000256" key="3">
    <source>
        <dbReference type="ARBA" id="ARBA00022723"/>
    </source>
</evidence>
<dbReference type="PROSITE" id="PS00198">
    <property type="entry name" value="4FE4S_FER_1"/>
    <property type="match status" value="1"/>
</dbReference>
<dbReference type="SUPFAM" id="SSF52467">
    <property type="entry name" value="DHS-like NAD/FAD-binding domain"/>
    <property type="match status" value="1"/>
</dbReference>
<evidence type="ECO:0000256" key="6">
    <source>
        <dbReference type="SAM" id="MobiDB-lite"/>
    </source>
</evidence>
<dbReference type="RefSeq" id="WP_135549172.1">
    <property type="nucleotide sequence ID" value="NZ_SPQQ01000006.1"/>
</dbReference>
<gene>
    <name evidence="8" type="ORF">E4K67_17995</name>
</gene>
<dbReference type="InterPro" id="IPR014730">
    <property type="entry name" value="ETF_a/b_N"/>
</dbReference>
<feature type="compositionally biased region" description="Basic and acidic residues" evidence="6">
    <location>
        <begin position="64"/>
        <end position="74"/>
    </location>
</feature>
<dbReference type="InterPro" id="IPR017900">
    <property type="entry name" value="4Fe4S_Fe_S_CS"/>
</dbReference>
<dbReference type="InterPro" id="IPR014729">
    <property type="entry name" value="Rossmann-like_a/b/a_fold"/>
</dbReference>
<dbReference type="GO" id="GO:0051536">
    <property type="term" value="F:iron-sulfur cluster binding"/>
    <property type="evidence" value="ECO:0007669"/>
    <property type="project" value="UniProtKB-KW"/>
</dbReference>
<organism evidence="8 9">
    <name type="scientific">Desulfosporosinus fructosivorans</name>
    <dbReference type="NCBI Taxonomy" id="2018669"/>
    <lineage>
        <taxon>Bacteria</taxon>
        <taxon>Bacillati</taxon>
        <taxon>Bacillota</taxon>
        <taxon>Clostridia</taxon>
        <taxon>Eubacteriales</taxon>
        <taxon>Desulfitobacteriaceae</taxon>
        <taxon>Desulfosporosinus</taxon>
    </lineage>
</organism>
<name>A0A4Z0R4Q2_9FIRM</name>
<accession>A0A4Z0R4Q2</accession>
<sequence length="446" mass="47768">MTVLVDKAKCIGCGACVMECPVEAIDLIDGLAVVDPKKCNDQGKCVMVCPTNALALPNQPIKPDQPKEKIDPESGSKFNLQDPLPEAVSDYASGNEKKTIRSNVAPVAGGDVWSGVWVIIEYTNGLVAPVAWELLGEGRKLANAIGCELCGVITGHMVDSVIPEAFAYGAEKVYVIDHPVLKDYRTEPYAEAITSLVTKYQPEIILMGATSMGRDVFPAVATKLKTGLTADCTVLGIDPETKLLLQTRPAFGGNIMATILCRTSRPQMSTVRPRVMAMPERVEGREGELIREEFSSNESDFLTKVLEFIPSDAKSAFLDKAEIIVAVGLGLGAKRNMVLAEELAEVLGATIAGSRGAVESGWLTHDQQVGQSGITVRPKVYIAMGISGAIQHLVGMETSDFIIAINNDPEASILQVANYGIVGDLFEIVPALTAEFKKRLQHGVAN</sequence>
<dbReference type="GO" id="GO:0050660">
    <property type="term" value="F:flavin adenine dinucleotide binding"/>
    <property type="evidence" value="ECO:0007669"/>
    <property type="project" value="InterPro"/>
</dbReference>
<dbReference type="EMBL" id="SPQQ01000006">
    <property type="protein sequence ID" value="TGE36987.1"/>
    <property type="molecule type" value="Genomic_DNA"/>
</dbReference>
<dbReference type="AlphaFoldDB" id="A0A4Z0R4Q2"/>
<feature type="region of interest" description="Disordered" evidence="6">
    <location>
        <begin position="58"/>
        <end position="79"/>
    </location>
</feature>
<evidence type="ECO:0000256" key="2">
    <source>
        <dbReference type="ARBA" id="ARBA00022630"/>
    </source>
</evidence>
<dbReference type="InterPro" id="IPR001308">
    <property type="entry name" value="ETF_a/FixB"/>
</dbReference>
<dbReference type="SMART" id="SM00893">
    <property type="entry name" value="ETF"/>
    <property type="match status" value="1"/>
</dbReference>
<dbReference type="GO" id="GO:0046872">
    <property type="term" value="F:metal ion binding"/>
    <property type="evidence" value="ECO:0007669"/>
    <property type="project" value="UniProtKB-KW"/>
</dbReference>
<evidence type="ECO:0000259" key="7">
    <source>
        <dbReference type="PROSITE" id="PS51379"/>
    </source>
</evidence>
<dbReference type="InterPro" id="IPR029035">
    <property type="entry name" value="DHS-like_NAD/FAD-binding_dom"/>
</dbReference>
<evidence type="ECO:0000313" key="9">
    <source>
        <dbReference type="Proteomes" id="UP000298460"/>
    </source>
</evidence>
<dbReference type="InterPro" id="IPR033947">
    <property type="entry name" value="ETF_alpha_N"/>
</dbReference>
<dbReference type="PANTHER" id="PTHR43153:SF1">
    <property type="entry name" value="ELECTRON TRANSFER FLAVOPROTEIN SUBUNIT ALPHA, MITOCHONDRIAL"/>
    <property type="match status" value="1"/>
</dbReference>
<dbReference type="Pfam" id="PF12838">
    <property type="entry name" value="Fer4_7"/>
    <property type="match status" value="1"/>
</dbReference>
<dbReference type="Gene3D" id="3.30.70.20">
    <property type="match status" value="1"/>
</dbReference>
<dbReference type="Pfam" id="PF01012">
    <property type="entry name" value="ETF"/>
    <property type="match status" value="1"/>
</dbReference>
<dbReference type="SUPFAM" id="SSF52402">
    <property type="entry name" value="Adenine nucleotide alpha hydrolases-like"/>
    <property type="match status" value="1"/>
</dbReference>
<evidence type="ECO:0000256" key="4">
    <source>
        <dbReference type="ARBA" id="ARBA00023004"/>
    </source>
</evidence>